<dbReference type="EMBL" id="CCAZ020000001">
    <property type="protein sequence ID" value="CEG08752.1"/>
    <property type="molecule type" value="Genomic_DNA"/>
</dbReference>
<gene>
    <name evidence="4" type="primary">ddrA</name>
    <name evidence="4" type="ORF">BN961_02170</name>
</gene>
<keyword evidence="5" id="KW-1185">Reference proteome</keyword>
<comment type="similarity">
    <text evidence="1">Belongs to the RAD52 family.</text>
</comment>
<dbReference type="STRING" id="1035.BN961_02170"/>
<evidence type="ECO:0000256" key="3">
    <source>
        <dbReference type="ARBA" id="ARBA00023204"/>
    </source>
</evidence>
<evidence type="ECO:0000313" key="5">
    <source>
        <dbReference type="Proteomes" id="UP000035762"/>
    </source>
</evidence>
<evidence type="ECO:0000313" key="4">
    <source>
        <dbReference type="EMBL" id="CEG08752.1"/>
    </source>
</evidence>
<dbReference type="OrthoDB" id="3525196at2"/>
<dbReference type="InterPro" id="IPR041247">
    <property type="entry name" value="Rad52_fam"/>
</dbReference>
<evidence type="ECO:0000256" key="1">
    <source>
        <dbReference type="ARBA" id="ARBA00006638"/>
    </source>
</evidence>
<protein>
    <submittedName>
        <fullName evidence="4">DNA damage response protein A</fullName>
    </submittedName>
</protein>
<dbReference type="AlphaFoldDB" id="A0A090MR82"/>
<name>A0A090MR82_AFIFE</name>
<dbReference type="Pfam" id="PF04098">
    <property type="entry name" value="Rad52_Rad22"/>
    <property type="match status" value="1"/>
</dbReference>
<sequence length="235" mass="26324">MAYETAQEIFDALCEPFPVEYISWRIGATRQPYEGEVKDGKAKPDDKMGKPICYVDARAVMDRLDTVCGPDGWQDTYTPGLANSIVCNIGVRMPSGDWLWKADGAGATDVEGEKGMLSDAFKRAGVRWGISRYLYDLDAPWIVLQRQKFISKDSERALNELHEDFAQKCGWGFRSGIQAYKLLNQVMKSFVTTPADALEFRDANKSMIVQLPVAMRRHLEATLDRVGATAREAAE</sequence>
<organism evidence="4 5">
    <name type="scientific">Afipia felis</name>
    <name type="common">Cat scratch disease bacillus</name>
    <dbReference type="NCBI Taxonomy" id="1035"/>
    <lineage>
        <taxon>Bacteria</taxon>
        <taxon>Pseudomonadati</taxon>
        <taxon>Pseudomonadota</taxon>
        <taxon>Alphaproteobacteria</taxon>
        <taxon>Hyphomicrobiales</taxon>
        <taxon>Nitrobacteraceae</taxon>
        <taxon>Afipia</taxon>
    </lineage>
</organism>
<dbReference type="GO" id="GO:0006281">
    <property type="term" value="P:DNA repair"/>
    <property type="evidence" value="ECO:0007669"/>
    <property type="project" value="UniProtKB-KW"/>
</dbReference>
<reference evidence="4 5" key="1">
    <citation type="journal article" date="2014" name="Genome Announc.">
        <title>Genome Sequence of Afipia felis Strain 76713, Isolated in Hospital Water Using an Amoeba Co-Culture Procedure.</title>
        <authorList>
            <person name="Benamar S."/>
            <person name="La Scola B."/>
            <person name="Croce O."/>
        </authorList>
    </citation>
    <scope>NUCLEOTIDE SEQUENCE [LARGE SCALE GENOMIC DNA]</scope>
    <source>
        <strain evidence="4 5">76713</strain>
    </source>
</reference>
<keyword evidence="3" id="KW-0234">DNA repair</keyword>
<dbReference type="Proteomes" id="UP000035762">
    <property type="component" value="Unassembled WGS sequence"/>
</dbReference>
<evidence type="ECO:0000256" key="2">
    <source>
        <dbReference type="ARBA" id="ARBA00022763"/>
    </source>
</evidence>
<proteinExistence type="inferred from homology"/>
<accession>A0A090MR82</accession>
<keyword evidence="2" id="KW-0227">DNA damage</keyword>
<dbReference type="RefSeq" id="WP_048756611.1">
    <property type="nucleotide sequence ID" value="NZ_CCAZ020000001.1"/>
</dbReference>
<comment type="caution">
    <text evidence="4">The sequence shown here is derived from an EMBL/GenBank/DDBJ whole genome shotgun (WGS) entry which is preliminary data.</text>
</comment>